<evidence type="ECO:0000256" key="1">
    <source>
        <dbReference type="SAM" id="MobiDB-lite"/>
    </source>
</evidence>
<dbReference type="EMBL" id="MGGL01000015">
    <property type="protein sequence ID" value="OGM26195.1"/>
    <property type="molecule type" value="Genomic_DNA"/>
</dbReference>
<name>A0A1F7YI60_9BACT</name>
<feature type="region of interest" description="Disordered" evidence="1">
    <location>
        <begin position="18"/>
        <end position="47"/>
    </location>
</feature>
<dbReference type="AlphaFoldDB" id="A0A1F7YI60"/>
<sequence length="72" mass="8748">MEPKPGRTPEDEALKQLQRDEMQYSVDKHPHVPRGRHNHSRYHKRGRQAILWTDKPDIYGVHRRGPSYEKWY</sequence>
<proteinExistence type="predicted"/>
<organism evidence="2 3">
    <name type="scientific">Candidatus Woesebacteria bacterium RIFCSPHIGHO2_01_FULL_40_22</name>
    <dbReference type="NCBI Taxonomy" id="1802499"/>
    <lineage>
        <taxon>Bacteria</taxon>
        <taxon>Candidatus Woeseibacteriota</taxon>
    </lineage>
</organism>
<feature type="compositionally biased region" description="Basic residues" evidence="1">
    <location>
        <begin position="31"/>
        <end position="47"/>
    </location>
</feature>
<comment type="caution">
    <text evidence="2">The sequence shown here is derived from an EMBL/GenBank/DDBJ whole genome shotgun (WGS) entry which is preliminary data.</text>
</comment>
<accession>A0A1F7YI60</accession>
<feature type="compositionally biased region" description="Basic and acidic residues" evidence="1">
    <location>
        <begin position="18"/>
        <end position="30"/>
    </location>
</feature>
<protein>
    <submittedName>
        <fullName evidence="2">Uncharacterized protein</fullName>
    </submittedName>
</protein>
<gene>
    <name evidence="2" type="ORF">A2628_02550</name>
</gene>
<evidence type="ECO:0000313" key="3">
    <source>
        <dbReference type="Proteomes" id="UP000179221"/>
    </source>
</evidence>
<reference evidence="2 3" key="1">
    <citation type="journal article" date="2016" name="Nat. Commun.">
        <title>Thousands of microbial genomes shed light on interconnected biogeochemical processes in an aquifer system.</title>
        <authorList>
            <person name="Anantharaman K."/>
            <person name="Brown C.T."/>
            <person name="Hug L.A."/>
            <person name="Sharon I."/>
            <person name="Castelle C.J."/>
            <person name="Probst A.J."/>
            <person name="Thomas B.C."/>
            <person name="Singh A."/>
            <person name="Wilkins M.J."/>
            <person name="Karaoz U."/>
            <person name="Brodie E.L."/>
            <person name="Williams K.H."/>
            <person name="Hubbard S.S."/>
            <person name="Banfield J.F."/>
        </authorList>
    </citation>
    <scope>NUCLEOTIDE SEQUENCE [LARGE SCALE GENOMIC DNA]</scope>
</reference>
<dbReference type="Proteomes" id="UP000179221">
    <property type="component" value="Unassembled WGS sequence"/>
</dbReference>
<evidence type="ECO:0000313" key="2">
    <source>
        <dbReference type="EMBL" id="OGM26195.1"/>
    </source>
</evidence>